<dbReference type="InterPro" id="IPR002810">
    <property type="entry name" value="NfeD-like_C"/>
</dbReference>
<dbReference type="EMBL" id="JBGUBD010000009">
    <property type="protein sequence ID" value="MFA9479469.1"/>
    <property type="molecule type" value="Genomic_DNA"/>
</dbReference>
<feature type="compositionally biased region" description="Acidic residues" evidence="5">
    <location>
        <begin position="112"/>
        <end position="121"/>
    </location>
</feature>
<evidence type="ECO:0000313" key="9">
    <source>
        <dbReference type="EMBL" id="MFA9479469.1"/>
    </source>
</evidence>
<proteinExistence type="predicted"/>
<protein>
    <submittedName>
        <fullName evidence="9">NfeD family protein</fullName>
    </submittedName>
</protein>
<keyword evidence="4 6" id="KW-0472">Membrane</keyword>
<evidence type="ECO:0000256" key="5">
    <source>
        <dbReference type="SAM" id="MobiDB-lite"/>
    </source>
</evidence>
<evidence type="ECO:0000256" key="6">
    <source>
        <dbReference type="SAM" id="Phobius"/>
    </source>
</evidence>
<keyword evidence="3 6" id="KW-1133">Transmembrane helix</keyword>
<evidence type="ECO:0000256" key="3">
    <source>
        <dbReference type="ARBA" id="ARBA00022989"/>
    </source>
</evidence>
<feature type="region of interest" description="Disordered" evidence="5">
    <location>
        <begin position="109"/>
        <end position="129"/>
    </location>
</feature>
<feature type="transmembrane region" description="Helical" evidence="6">
    <location>
        <begin position="25"/>
        <end position="46"/>
    </location>
</feature>
<keyword evidence="10" id="KW-1185">Reference proteome</keyword>
<reference evidence="9 10" key="1">
    <citation type="submission" date="2024-08" db="EMBL/GenBank/DDBJ databases">
        <title>Whole-genome sequencing of halo(alkali)philic microorganisms from hypersaline lakes.</title>
        <authorList>
            <person name="Sorokin D.Y."/>
            <person name="Merkel A.Y."/>
            <person name="Messina E."/>
            <person name="Yakimov M."/>
        </authorList>
    </citation>
    <scope>NUCLEOTIDE SEQUENCE [LARGE SCALE GENOMIC DNA]</scope>
    <source>
        <strain evidence="9 10">AB-hyl4</strain>
    </source>
</reference>
<dbReference type="RefSeq" id="WP_425346392.1">
    <property type="nucleotide sequence ID" value="NZ_JBGUBD010000009.1"/>
</dbReference>
<comment type="caution">
    <text evidence="9">The sequence shown here is derived from an EMBL/GenBank/DDBJ whole genome shotgun (WGS) entry which is preliminary data.</text>
</comment>
<evidence type="ECO:0000256" key="1">
    <source>
        <dbReference type="ARBA" id="ARBA00004141"/>
    </source>
</evidence>
<evidence type="ECO:0000259" key="7">
    <source>
        <dbReference type="Pfam" id="PF01957"/>
    </source>
</evidence>
<evidence type="ECO:0000259" key="8">
    <source>
        <dbReference type="Pfam" id="PF24961"/>
    </source>
</evidence>
<dbReference type="InterPro" id="IPR012340">
    <property type="entry name" value="NA-bd_OB-fold"/>
</dbReference>
<dbReference type="InterPro" id="IPR052165">
    <property type="entry name" value="Membrane_assoc_protease"/>
</dbReference>
<evidence type="ECO:0000256" key="4">
    <source>
        <dbReference type="ARBA" id="ARBA00023136"/>
    </source>
</evidence>
<sequence length="193" mass="20043">MLTITLLTLAQAGQQQPQPADETNFVVWGIVLITIAIGLFFIEIFVPSGGLIGIASAVALVGGIICLFLDSAVLGLIGATFAMLALPFAIGFAIKIWPNTPIGRALSLKSDDDAEQTDDDGTSLPPHPAARDVNGLVVGAKGRAVTDLRPVGTCVFDGKREECLAAAGTIASGSQVHIVAIDGMHVKVRRTDN</sequence>
<evidence type="ECO:0000256" key="2">
    <source>
        <dbReference type="ARBA" id="ARBA00022692"/>
    </source>
</evidence>
<feature type="transmembrane region" description="Helical" evidence="6">
    <location>
        <begin position="76"/>
        <end position="97"/>
    </location>
</feature>
<dbReference type="Gene3D" id="2.40.50.140">
    <property type="entry name" value="Nucleic acid-binding proteins"/>
    <property type="match status" value="1"/>
</dbReference>
<dbReference type="PANTHER" id="PTHR33507">
    <property type="entry name" value="INNER MEMBRANE PROTEIN YBBJ"/>
    <property type="match status" value="1"/>
</dbReference>
<gene>
    <name evidence="9" type="ORF">ACERK3_14365</name>
</gene>
<dbReference type="PANTHER" id="PTHR33507:SF3">
    <property type="entry name" value="INNER MEMBRANE PROTEIN YBBJ"/>
    <property type="match status" value="1"/>
</dbReference>
<feature type="transmembrane region" description="Helical" evidence="6">
    <location>
        <begin position="51"/>
        <end position="70"/>
    </location>
</feature>
<evidence type="ECO:0000313" key="10">
    <source>
        <dbReference type="Proteomes" id="UP001575105"/>
    </source>
</evidence>
<feature type="domain" description="NfeD integral membrane" evidence="8">
    <location>
        <begin position="27"/>
        <end position="93"/>
    </location>
</feature>
<dbReference type="InterPro" id="IPR056739">
    <property type="entry name" value="NfeD_membrane"/>
</dbReference>
<dbReference type="Pfam" id="PF24961">
    <property type="entry name" value="NfeD_membrane"/>
    <property type="match status" value="1"/>
</dbReference>
<accession>A0ABV4UA99</accession>
<feature type="domain" description="NfeD-like C-terminal" evidence="7">
    <location>
        <begin position="137"/>
        <end position="190"/>
    </location>
</feature>
<keyword evidence="2 6" id="KW-0812">Transmembrane</keyword>
<dbReference type="Proteomes" id="UP001575105">
    <property type="component" value="Unassembled WGS sequence"/>
</dbReference>
<organism evidence="9 10">
    <name type="scientific">Natronomicrosphaera hydrolytica</name>
    <dbReference type="NCBI Taxonomy" id="3242702"/>
    <lineage>
        <taxon>Bacteria</taxon>
        <taxon>Pseudomonadati</taxon>
        <taxon>Planctomycetota</taxon>
        <taxon>Phycisphaerae</taxon>
        <taxon>Phycisphaerales</taxon>
        <taxon>Phycisphaeraceae</taxon>
        <taxon>Natronomicrosphaera</taxon>
    </lineage>
</organism>
<dbReference type="SUPFAM" id="SSF141322">
    <property type="entry name" value="NfeD domain-like"/>
    <property type="match status" value="1"/>
</dbReference>
<dbReference type="Pfam" id="PF01957">
    <property type="entry name" value="NfeD"/>
    <property type="match status" value="1"/>
</dbReference>
<comment type="subcellular location">
    <subcellularLocation>
        <location evidence="1">Membrane</location>
        <topology evidence="1">Multi-pass membrane protein</topology>
    </subcellularLocation>
</comment>
<name>A0ABV4UA99_9BACT</name>